<name>A0A0A9B055_ARUDO</name>
<organism evidence="1">
    <name type="scientific">Arundo donax</name>
    <name type="common">Giant reed</name>
    <name type="synonym">Donax arundinaceus</name>
    <dbReference type="NCBI Taxonomy" id="35708"/>
    <lineage>
        <taxon>Eukaryota</taxon>
        <taxon>Viridiplantae</taxon>
        <taxon>Streptophyta</taxon>
        <taxon>Embryophyta</taxon>
        <taxon>Tracheophyta</taxon>
        <taxon>Spermatophyta</taxon>
        <taxon>Magnoliopsida</taxon>
        <taxon>Liliopsida</taxon>
        <taxon>Poales</taxon>
        <taxon>Poaceae</taxon>
        <taxon>PACMAD clade</taxon>
        <taxon>Arundinoideae</taxon>
        <taxon>Arundineae</taxon>
        <taxon>Arundo</taxon>
    </lineage>
</organism>
<evidence type="ECO:0000313" key="1">
    <source>
        <dbReference type="EMBL" id="JAD52697.1"/>
    </source>
</evidence>
<dbReference type="AlphaFoldDB" id="A0A0A9B055"/>
<sequence>MRDGRLMNVQEGSRQRVLRWPQGFYEGWPRCSKNQKESVMITIYMMSMC</sequence>
<reference evidence="1" key="1">
    <citation type="submission" date="2014-09" db="EMBL/GenBank/DDBJ databases">
        <authorList>
            <person name="Magalhaes I.L.F."/>
            <person name="Oliveira U."/>
            <person name="Santos F.R."/>
            <person name="Vidigal T.H.D.A."/>
            <person name="Brescovit A.D."/>
            <person name="Santos A.J."/>
        </authorList>
    </citation>
    <scope>NUCLEOTIDE SEQUENCE</scope>
    <source>
        <tissue evidence="1">Shoot tissue taken approximately 20 cm above the soil surface</tissue>
    </source>
</reference>
<protein>
    <submittedName>
        <fullName evidence="1">Uncharacterized protein</fullName>
    </submittedName>
</protein>
<accession>A0A0A9B055</accession>
<reference evidence="1" key="2">
    <citation type="journal article" date="2015" name="Data Brief">
        <title>Shoot transcriptome of the giant reed, Arundo donax.</title>
        <authorList>
            <person name="Barrero R.A."/>
            <person name="Guerrero F.D."/>
            <person name="Moolhuijzen P."/>
            <person name="Goolsby J.A."/>
            <person name="Tidwell J."/>
            <person name="Bellgard S.E."/>
            <person name="Bellgard M.I."/>
        </authorList>
    </citation>
    <scope>NUCLEOTIDE SEQUENCE</scope>
    <source>
        <tissue evidence="1">Shoot tissue taken approximately 20 cm above the soil surface</tissue>
    </source>
</reference>
<proteinExistence type="predicted"/>
<dbReference type="EMBL" id="GBRH01245198">
    <property type="protein sequence ID" value="JAD52697.1"/>
    <property type="molecule type" value="Transcribed_RNA"/>
</dbReference>